<dbReference type="FunFam" id="1.10.10.2830:FF:000001">
    <property type="entry name" value="Chromosome partitioning protein ParB"/>
    <property type="match status" value="1"/>
</dbReference>
<dbReference type="CDD" id="cd16393">
    <property type="entry name" value="SPO0J_N"/>
    <property type="match status" value="1"/>
</dbReference>
<dbReference type="Gene3D" id="1.10.10.2830">
    <property type="match status" value="1"/>
</dbReference>
<comment type="caution">
    <text evidence="7">The sequence shown here is derived from an EMBL/GenBank/DDBJ whole genome shotgun (WGS) entry which is preliminary data.</text>
</comment>
<evidence type="ECO:0000256" key="3">
    <source>
        <dbReference type="ARBA" id="ARBA00022829"/>
    </source>
</evidence>
<dbReference type="Pfam" id="PF17762">
    <property type="entry name" value="HTH_ParB"/>
    <property type="match status" value="1"/>
</dbReference>
<feature type="region of interest" description="Disordered" evidence="5">
    <location>
        <begin position="220"/>
        <end position="241"/>
    </location>
</feature>
<dbReference type="AlphaFoldDB" id="A0A101XS62"/>
<dbReference type="GO" id="GO:0009295">
    <property type="term" value="C:nucleoid"/>
    <property type="evidence" value="ECO:0007669"/>
    <property type="project" value="UniProtKB-SubCell"/>
</dbReference>
<comment type="similarity">
    <text evidence="2">Belongs to the ParB family.</text>
</comment>
<dbReference type="InterPro" id="IPR004437">
    <property type="entry name" value="ParB/RepB/Spo0J"/>
</dbReference>
<organism evidence="7 8">
    <name type="scientific">Ferroacidibacillus organovorans</name>
    <dbReference type="NCBI Taxonomy" id="1765683"/>
    <lineage>
        <taxon>Bacteria</taxon>
        <taxon>Bacillati</taxon>
        <taxon>Bacillota</taxon>
        <taxon>Bacilli</taxon>
        <taxon>Bacillales</taxon>
        <taxon>Alicyclobacillaceae</taxon>
        <taxon>Ferroacidibacillus</taxon>
    </lineage>
</organism>
<accession>A0A101XS62</accession>
<dbReference type="InterPro" id="IPR057240">
    <property type="entry name" value="ParB_dimer_C"/>
</dbReference>
<dbReference type="InterPro" id="IPR050336">
    <property type="entry name" value="Chromosome_partition/occlusion"/>
</dbReference>
<dbReference type="FunFam" id="3.90.1530.30:FF:000001">
    <property type="entry name" value="Chromosome partitioning protein ParB"/>
    <property type="match status" value="1"/>
</dbReference>
<evidence type="ECO:0000313" key="7">
    <source>
        <dbReference type="EMBL" id="KUO96538.1"/>
    </source>
</evidence>
<dbReference type="PANTHER" id="PTHR33375">
    <property type="entry name" value="CHROMOSOME-PARTITIONING PROTEIN PARB-RELATED"/>
    <property type="match status" value="1"/>
</dbReference>
<dbReference type="InterPro" id="IPR036086">
    <property type="entry name" value="ParB/Sulfiredoxin_sf"/>
</dbReference>
<comment type="subcellular location">
    <subcellularLocation>
        <location evidence="1">Cytoplasm</location>
        <location evidence="1">Nucleoid</location>
    </subcellularLocation>
</comment>
<dbReference type="GO" id="GO:0003677">
    <property type="term" value="F:DNA binding"/>
    <property type="evidence" value="ECO:0007669"/>
    <property type="project" value="UniProtKB-KW"/>
</dbReference>
<dbReference type="PANTHER" id="PTHR33375:SF1">
    <property type="entry name" value="CHROMOSOME-PARTITIONING PROTEIN PARB-RELATED"/>
    <property type="match status" value="1"/>
</dbReference>
<dbReference type="InterPro" id="IPR041468">
    <property type="entry name" value="HTH_ParB/Spo0J"/>
</dbReference>
<feature type="domain" description="ParB-like N-terminal" evidence="6">
    <location>
        <begin position="28"/>
        <end position="119"/>
    </location>
</feature>
<protein>
    <submittedName>
        <fullName evidence="7">Stage 0 sporulation protein J</fullName>
    </submittedName>
</protein>
<gene>
    <name evidence="7" type="ORF">ATW55_00155</name>
</gene>
<evidence type="ECO:0000313" key="8">
    <source>
        <dbReference type="Proteomes" id="UP000053557"/>
    </source>
</evidence>
<dbReference type="GO" id="GO:0007059">
    <property type="term" value="P:chromosome segregation"/>
    <property type="evidence" value="ECO:0007669"/>
    <property type="project" value="UniProtKB-KW"/>
</dbReference>
<dbReference type="RefSeq" id="WP_067713204.1">
    <property type="nucleotide sequence ID" value="NZ_LPVJ01000011.1"/>
</dbReference>
<keyword evidence="4" id="KW-0238">DNA-binding</keyword>
<reference evidence="7 8" key="1">
    <citation type="submission" date="2015-12" db="EMBL/GenBank/DDBJ databases">
        <title>Draft genome sequence of Acidibacillus ferrooxidans ITV001, isolated from a chalcopyrite acid mine drainage site in Brazil.</title>
        <authorList>
            <person name="Dall'Agnol H."/>
            <person name="Nancucheo I."/>
            <person name="Johnson B."/>
            <person name="Oliveira R."/>
            <person name="Leite L."/>
            <person name="Pylro V."/>
            <person name="Nunes G.L."/>
            <person name="Tzotzos G."/>
            <person name="Fernandes G.R."/>
            <person name="Dutra J."/>
            <person name="Orellana S.C."/>
            <person name="Oliveira G."/>
        </authorList>
    </citation>
    <scope>NUCLEOTIDE SEQUENCE [LARGE SCALE GENOMIC DNA]</scope>
    <source>
        <strain evidence="8">ITV01</strain>
    </source>
</reference>
<dbReference type="GO" id="GO:0005694">
    <property type="term" value="C:chromosome"/>
    <property type="evidence" value="ECO:0007669"/>
    <property type="project" value="TreeGrafter"/>
</dbReference>
<evidence type="ECO:0000256" key="1">
    <source>
        <dbReference type="ARBA" id="ARBA00004453"/>
    </source>
</evidence>
<dbReference type="InterPro" id="IPR003115">
    <property type="entry name" value="ParB_N"/>
</dbReference>
<name>A0A101XS62_9BACL</name>
<dbReference type="GO" id="GO:0045881">
    <property type="term" value="P:positive regulation of sporulation resulting in formation of a cellular spore"/>
    <property type="evidence" value="ECO:0007669"/>
    <property type="project" value="TreeGrafter"/>
</dbReference>
<evidence type="ECO:0000259" key="6">
    <source>
        <dbReference type="SMART" id="SM00470"/>
    </source>
</evidence>
<keyword evidence="8" id="KW-1185">Reference proteome</keyword>
<dbReference type="SUPFAM" id="SSF110849">
    <property type="entry name" value="ParB/Sulfiredoxin"/>
    <property type="match status" value="1"/>
</dbReference>
<dbReference type="SUPFAM" id="SSF109709">
    <property type="entry name" value="KorB DNA-binding domain-like"/>
    <property type="match status" value="1"/>
</dbReference>
<feature type="compositionally biased region" description="Basic and acidic residues" evidence="5">
    <location>
        <begin position="223"/>
        <end position="241"/>
    </location>
</feature>
<sequence length="293" mass="33346">MKAKGGLGKGLEALIPQITENEGDVVIQTVRVSELSPNPYQPRREFDSDRLQELVESIREHGVLQPIVVRKRAVGFGYEIIAGERRFRAAQQVGLHELPAVVRNFSDRDAMEIALIENLQREDLNAIEIAEAYVRIMEHFSLTQEEMAVRVGQSRSHVANLIRLLSLPASLQESVSRGTLSMGHARALLGVDQAELQIQLAKRIESEGLSVRDVEQIVQENRNVPRETNKTDKRKEEREKRPAVLQEYESLFRDCLGTAVRIQQGKRKGKIEIEYYTMDDLERILAIVHAEHR</sequence>
<dbReference type="EMBL" id="LPVJ01000011">
    <property type="protein sequence ID" value="KUO96538.1"/>
    <property type="molecule type" value="Genomic_DNA"/>
</dbReference>
<evidence type="ECO:0000256" key="2">
    <source>
        <dbReference type="ARBA" id="ARBA00006295"/>
    </source>
</evidence>
<dbReference type="NCBIfam" id="TIGR00180">
    <property type="entry name" value="parB_part"/>
    <property type="match status" value="1"/>
</dbReference>
<evidence type="ECO:0000256" key="4">
    <source>
        <dbReference type="ARBA" id="ARBA00023125"/>
    </source>
</evidence>
<dbReference type="Pfam" id="PF23552">
    <property type="entry name" value="ParB_C"/>
    <property type="match status" value="1"/>
</dbReference>
<dbReference type="Proteomes" id="UP000053557">
    <property type="component" value="Unassembled WGS sequence"/>
</dbReference>
<dbReference type="SMART" id="SM00470">
    <property type="entry name" value="ParB"/>
    <property type="match status" value="1"/>
</dbReference>
<proteinExistence type="inferred from homology"/>
<dbReference type="Gene3D" id="3.90.1530.30">
    <property type="match status" value="1"/>
</dbReference>
<dbReference type="Pfam" id="PF02195">
    <property type="entry name" value="ParB_N"/>
    <property type="match status" value="1"/>
</dbReference>
<keyword evidence="3" id="KW-0159">Chromosome partition</keyword>
<dbReference type="OrthoDB" id="9802051at2"/>
<evidence type="ECO:0000256" key="5">
    <source>
        <dbReference type="SAM" id="MobiDB-lite"/>
    </source>
</evidence>